<dbReference type="Gene3D" id="3.20.20.70">
    <property type="entry name" value="Aldolase class I"/>
    <property type="match status" value="1"/>
</dbReference>
<evidence type="ECO:0000256" key="6">
    <source>
        <dbReference type="PIRSR" id="PIRSR004869-50"/>
    </source>
</evidence>
<gene>
    <name evidence="8" type="ordered locus">Arcpr_1450</name>
</gene>
<dbReference type="GO" id="GO:0003824">
    <property type="term" value="F:catalytic activity"/>
    <property type="evidence" value="ECO:0007669"/>
    <property type="project" value="InterPro"/>
</dbReference>
<dbReference type="CDD" id="cd01335">
    <property type="entry name" value="Radical_SAM"/>
    <property type="match status" value="1"/>
</dbReference>
<dbReference type="SMART" id="SM00729">
    <property type="entry name" value="Elp3"/>
    <property type="match status" value="1"/>
</dbReference>
<evidence type="ECO:0000256" key="5">
    <source>
        <dbReference type="ARBA" id="ARBA00023014"/>
    </source>
</evidence>
<keyword evidence="9" id="KW-1185">Reference proteome</keyword>
<dbReference type="Pfam" id="PF04055">
    <property type="entry name" value="Radical_SAM"/>
    <property type="match status" value="1"/>
</dbReference>
<proteinExistence type="predicted"/>
<dbReference type="KEGG" id="apo:Arcpr_1450"/>
<dbReference type="SFLD" id="SFLDS00029">
    <property type="entry name" value="Radical_SAM"/>
    <property type="match status" value="1"/>
</dbReference>
<dbReference type="RefSeq" id="WP_012940834.1">
    <property type="nucleotide sequence ID" value="NC_013741.1"/>
</dbReference>
<dbReference type="GeneID" id="8740139"/>
<protein>
    <submittedName>
        <fullName evidence="8">Radical SAM domain protein</fullName>
    </submittedName>
</protein>
<dbReference type="InterPro" id="IPR013785">
    <property type="entry name" value="Aldolase_TIM"/>
</dbReference>
<feature type="domain" description="Radical SAM core" evidence="7">
    <location>
        <begin position="68"/>
        <end position="283"/>
    </location>
</feature>
<dbReference type="PANTHER" id="PTHR30352:SF5">
    <property type="entry name" value="PYRUVATE FORMATE-LYASE 1-ACTIVATING ENZYME"/>
    <property type="match status" value="1"/>
</dbReference>
<evidence type="ECO:0000256" key="3">
    <source>
        <dbReference type="ARBA" id="ARBA00022723"/>
    </source>
</evidence>
<dbReference type="OrthoDB" id="5682at2157"/>
<dbReference type="EMBL" id="CP001857">
    <property type="protein sequence ID" value="ADB58498.1"/>
    <property type="molecule type" value="Genomic_DNA"/>
</dbReference>
<keyword evidence="2 6" id="KW-0949">S-adenosyl-L-methionine</keyword>
<dbReference type="STRING" id="572546.Arcpr_1450"/>
<keyword evidence="4 6" id="KW-0408">Iron</keyword>
<dbReference type="GO" id="GO:0051539">
    <property type="term" value="F:4 iron, 4 sulfur cluster binding"/>
    <property type="evidence" value="ECO:0007669"/>
    <property type="project" value="UniProtKB-KW"/>
</dbReference>
<dbReference type="InterPro" id="IPR058240">
    <property type="entry name" value="rSAM_sf"/>
</dbReference>
<sequence length="336" mass="38663">MIVESYLYERLNGGVVRCKTCMHYCVIKPDKWGICKMRKNENGVLKVYNYGLVSSIALDPIEKKPFHNFKPGSSVLSFGSVSCNFRCKHCQNHTISRAGLDYPYLRELKPEDILRLAESYNADGIAWTYNEPSIWHEFALDSSKLVKKKGYYVVYVTNGYISYEAIDQFEGILDAANVDVKAFTEDFYRRIVGAGAKLEKVLECVKYLHKKGVFIELTYLVIPDENDSEDEIRAFAEWVVDLDRRIPVHFSRFHPDYQMLDKPPTPVRTLEKAVEIAKEVGVEYVYIGNVWGHRYEDTYCPNCGELLIDRDGFYIVAMNLDGDRCPACGYKQNIVL</sequence>
<evidence type="ECO:0000313" key="8">
    <source>
        <dbReference type="EMBL" id="ADB58498.1"/>
    </source>
</evidence>
<comment type="cofactor">
    <cofactor evidence="6">
        <name>[4Fe-4S] cluster</name>
        <dbReference type="ChEBI" id="CHEBI:49883"/>
    </cofactor>
    <text evidence="6">Binds 1 [4Fe-4S] cluster. The cluster is coordinated with 3 cysteines and an exchangeable S-adenosyl-L-methionine.</text>
</comment>
<dbReference type="InterPro" id="IPR034457">
    <property type="entry name" value="Organic_radical-activating"/>
</dbReference>
<dbReference type="AlphaFoldDB" id="D2REF4"/>
<evidence type="ECO:0000256" key="1">
    <source>
        <dbReference type="ARBA" id="ARBA00022485"/>
    </source>
</evidence>
<dbReference type="PANTHER" id="PTHR30352">
    <property type="entry name" value="PYRUVATE FORMATE-LYASE-ACTIVATING ENZYME"/>
    <property type="match status" value="1"/>
</dbReference>
<dbReference type="PIRSF" id="PIRSF004869">
    <property type="entry name" value="PflX_prd"/>
    <property type="match status" value="1"/>
</dbReference>
<dbReference type="HOGENOM" id="CLU_044176_1_0_2"/>
<dbReference type="InterPro" id="IPR016431">
    <property type="entry name" value="Pyrv-formate_lyase-activ_prd"/>
</dbReference>
<dbReference type="SFLD" id="SFLDG01101">
    <property type="entry name" value="Uncharacterised_Radical_SAM_Su"/>
    <property type="match status" value="1"/>
</dbReference>
<keyword evidence="1" id="KW-0004">4Fe-4S</keyword>
<dbReference type="NCBIfam" id="TIGR04337">
    <property type="entry name" value="AmmeMemoSam_rS"/>
    <property type="match status" value="1"/>
</dbReference>
<evidence type="ECO:0000256" key="2">
    <source>
        <dbReference type="ARBA" id="ARBA00022691"/>
    </source>
</evidence>
<organism evidence="8 9">
    <name type="scientific">Archaeoglobus profundus (strain DSM 5631 / JCM 9629 / NBRC 100127 / Av18)</name>
    <dbReference type="NCBI Taxonomy" id="572546"/>
    <lineage>
        <taxon>Archaea</taxon>
        <taxon>Methanobacteriati</taxon>
        <taxon>Methanobacteriota</taxon>
        <taxon>Archaeoglobi</taxon>
        <taxon>Archaeoglobales</taxon>
        <taxon>Archaeoglobaceae</taxon>
        <taxon>Archaeoglobus</taxon>
    </lineage>
</organism>
<dbReference type="InterPro" id="IPR007197">
    <property type="entry name" value="rSAM"/>
</dbReference>
<dbReference type="PaxDb" id="572546-Arcpr_1450"/>
<dbReference type="PROSITE" id="PS51918">
    <property type="entry name" value="RADICAL_SAM"/>
    <property type="match status" value="1"/>
</dbReference>
<dbReference type="eggNOG" id="arCOG00946">
    <property type="taxonomic scope" value="Archaea"/>
</dbReference>
<evidence type="ECO:0000313" key="9">
    <source>
        <dbReference type="Proteomes" id="UP000001901"/>
    </source>
</evidence>
<feature type="binding site" evidence="6">
    <location>
        <position position="90"/>
    </location>
    <ligand>
        <name>[4Fe-4S] cluster</name>
        <dbReference type="ChEBI" id="CHEBI:49883"/>
        <note>4Fe-4S-S-AdoMet</note>
    </ligand>
</feature>
<name>D2REF4_ARCPA</name>
<keyword evidence="5 6" id="KW-0411">Iron-sulfur</keyword>
<reference evidence="8 9" key="1">
    <citation type="journal article" date="2010" name="Stand. Genomic Sci.">
        <title>Complete genome sequence of Archaeoglobus profundus type strain (AV18).</title>
        <authorList>
            <person name="von Jan M."/>
            <person name="Lapidus A."/>
            <person name="Del Rio T.G."/>
            <person name="Copeland A."/>
            <person name="Tice H."/>
            <person name="Cheng J.F."/>
            <person name="Lucas S."/>
            <person name="Chen F."/>
            <person name="Nolan M."/>
            <person name="Goodwin L."/>
            <person name="Han C."/>
            <person name="Pitluck S."/>
            <person name="Liolios K."/>
            <person name="Ivanova N."/>
            <person name="Mavromatis K."/>
            <person name="Ovchinnikova G."/>
            <person name="Chertkov O."/>
            <person name="Pati A."/>
            <person name="Chen A."/>
            <person name="Palaniappan K."/>
            <person name="Land M."/>
            <person name="Hauser L."/>
            <person name="Chang Y.J."/>
            <person name="Jeffries C.D."/>
            <person name="Saunders E."/>
            <person name="Brettin T."/>
            <person name="Detter J.C."/>
            <person name="Chain P."/>
            <person name="Eichinger K."/>
            <person name="Huber H."/>
            <person name="Spring S."/>
            <person name="Rohde M."/>
            <person name="Goker M."/>
            <person name="Wirth R."/>
            <person name="Woyke T."/>
            <person name="Bristow J."/>
            <person name="Eisen J.A."/>
            <person name="Markowitz V."/>
            <person name="Hugenholtz P."/>
            <person name="Kyrpides N.C."/>
            <person name="Klenk H.P."/>
        </authorList>
    </citation>
    <scope>NUCLEOTIDE SEQUENCE [LARGE SCALE GENOMIC DNA]</scope>
    <source>
        <strain evidence="9">DSM 5631 / JCM 9629 / NBRC 100127 / Av18</strain>
    </source>
</reference>
<keyword evidence="3 6" id="KW-0479">Metal-binding</keyword>
<dbReference type="GO" id="GO:0046872">
    <property type="term" value="F:metal ion binding"/>
    <property type="evidence" value="ECO:0007669"/>
    <property type="project" value="UniProtKB-KW"/>
</dbReference>
<feature type="binding site" evidence="6">
    <location>
        <position position="83"/>
    </location>
    <ligand>
        <name>[4Fe-4S] cluster</name>
        <dbReference type="ChEBI" id="CHEBI:49883"/>
        <note>4Fe-4S-S-AdoMet</note>
    </ligand>
</feature>
<accession>D2REF4</accession>
<dbReference type="Proteomes" id="UP000001901">
    <property type="component" value="Chromosome"/>
</dbReference>
<evidence type="ECO:0000259" key="7">
    <source>
        <dbReference type="PROSITE" id="PS51918"/>
    </source>
</evidence>
<feature type="binding site" evidence="6">
    <location>
        <position position="87"/>
    </location>
    <ligand>
        <name>[4Fe-4S] cluster</name>
        <dbReference type="ChEBI" id="CHEBI:49883"/>
        <note>4Fe-4S-S-AdoMet</note>
    </ligand>
</feature>
<evidence type="ECO:0000256" key="4">
    <source>
        <dbReference type="ARBA" id="ARBA00023004"/>
    </source>
</evidence>
<dbReference type="InterPro" id="IPR006638">
    <property type="entry name" value="Elp3/MiaA/NifB-like_rSAM"/>
</dbReference>
<dbReference type="InterPro" id="IPR027596">
    <property type="entry name" value="AmmeMemoSam_rS"/>
</dbReference>
<dbReference type="SUPFAM" id="SSF102114">
    <property type="entry name" value="Radical SAM enzymes"/>
    <property type="match status" value="1"/>
</dbReference>